<feature type="domain" description="Histidine kinase" evidence="5">
    <location>
        <begin position="331"/>
        <end position="546"/>
    </location>
</feature>
<evidence type="ECO:0000313" key="7">
    <source>
        <dbReference type="EMBL" id="ANJ67365.1"/>
    </source>
</evidence>
<dbReference type="InterPro" id="IPR036097">
    <property type="entry name" value="HisK_dim/P_sf"/>
</dbReference>
<dbReference type="InterPro" id="IPR005467">
    <property type="entry name" value="His_kinase_dom"/>
</dbReference>
<gene>
    <name evidence="7" type="ORF">A9404_08205</name>
</gene>
<dbReference type="SUPFAM" id="SSF55874">
    <property type="entry name" value="ATPase domain of HSP90 chaperone/DNA topoisomerase II/histidine kinase"/>
    <property type="match status" value="1"/>
</dbReference>
<dbReference type="SUPFAM" id="SSF47384">
    <property type="entry name" value="Homodimeric domain of signal transducing histidine kinase"/>
    <property type="match status" value="1"/>
</dbReference>
<keyword evidence="4" id="KW-0812">Transmembrane</keyword>
<feature type="transmembrane region" description="Helical" evidence="4">
    <location>
        <begin position="20"/>
        <end position="38"/>
    </location>
</feature>
<name>A0A191ZHM4_9GAMM</name>
<evidence type="ECO:0000313" key="8">
    <source>
        <dbReference type="Proteomes" id="UP000078596"/>
    </source>
</evidence>
<organism evidence="7 8">
    <name type="scientific">Halothiobacillus diazotrophicus</name>
    <dbReference type="NCBI Taxonomy" id="1860122"/>
    <lineage>
        <taxon>Bacteria</taxon>
        <taxon>Pseudomonadati</taxon>
        <taxon>Pseudomonadota</taxon>
        <taxon>Gammaproteobacteria</taxon>
        <taxon>Chromatiales</taxon>
        <taxon>Halothiobacillaceae</taxon>
        <taxon>Halothiobacillus</taxon>
    </lineage>
</organism>
<evidence type="ECO:0000259" key="6">
    <source>
        <dbReference type="PROSITE" id="PS50112"/>
    </source>
</evidence>
<keyword evidence="8" id="KW-1185">Reference proteome</keyword>
<dbReference type="Proteomes" id="UP000078596">
    <property type="component" value="Chromosome"/>
</dbReference>
<keyword evidence="4" id="KW-1133">Transmembrane helix</keyword>
<evidence type="ECO:0000259" key="5">
    <source>
        <dbReference type="PROSITE" id="PS50109"/>
    </source>
</evidence>
<proteinExistence type="predicted"/>
<dbReference type="PRINTS" id="PR00344">
    <property type="entry name" value="BCTRLSENSOR"/>
</dbReference>
<dbReference type="SMART" id="SM00388">
    <property type="entry name" value="HisKA"/>
    <property type="match status" value="1"/>
</dbReference>
<dbReference type="Pfam" id="PF02518">
    <property type="entry name" value="HATPase_c"/>
    <property type="match status" value="1"/>
</dbReference>
<evidence type="ECO:0000256" key="4">
    <source>
        <dbReference type="SAM" id="Phobius"/>
    </source>
</evidence>
<dbReference type="InterPro" id="IPR036890">
    <property type="entry name" value="HATPase_C_sf"/>
</dbReference>
<accession>A0A191ZHM4</accession>
<dbReference type="GO" id="GO:0000155">
    <property type="term" value="F:phosphorelay sensor kinase activity"/>
    <property type="evidence" value="ECO:0007669"/>
    <property type="project" value="InterPro"/>
</dbReference>
<dbReference type="SMART" id="SM00387">
    <property type="entry name" value="HATPase_c"/>
    <property type="match status" value="1"/>
</dbReference>
<keyword evidence="3" id="KW-0597">Phosphoprotein</keyword>
<feature type="transmembrane region" description="Helical" evidence="4">
    <location>
        <begin position="130"/>
        <end position="149"/>
    </location>
</feature>
<dbReference type="Pfam" id="PF25323">
    <property type="entry name" value="6TM_PilS"/>
    <property type="match status" value="1"/>
</dbReference>
<dbReference type="EMBL" id="CP016027">
    <property type="protein sequence ID" value="ANJ67365.1"/>
    <property type="molecule type" value="Genomic_DNA"/>
</dbReference>
<reference evidence="7 8" key="1">
    <citation type="submission" date="2016-06" db="EMBL/GenBank/DDBJ databases">
        <title>Insight into the functional genes involving in sulfur oxidation in Pearl River water.</title>
        <authorList>
            <person name="Luo J."/>
            <person name="Tan X."/>
            <person name="Lin W."/>
        </authorList>
    </citation>
    <scope>NUCLEOTIDE SEQUENCE [LARGE SCALE GENOMIC DNA]</scope>
    <source>
        <strain evidence="7 8">LS2</strain>
    </source>
</reference>
<evidence type="ECO:0000256" key="2">
    <source>
        <dbReference type="ARBA" id="ARBA00012438"/>
    </source>
</evidence>
<dbReference type="Pfam" id="PF00512">
    <property type="entry name" value="HisKA"/>
    <property type="match status" value="1"/>
</dbReference>
<feature type="domain" description="PAS" evidence="6">
    <location>
        <begin position="196"/>
        <end position="232"/>
    </location>
</feature>
<dbReference type="KEGG" id="haz:A9404_08205"/>
<dbReference type="InterPro" id="IPR003594">
    <property type="entry name" value="HATPase_dom"/>
</dbReference>
<evidence type="ECO:0000256" key="1">
    <source>
        <dbReference type="ARBA" id="ARBA00000085"/>
    </source>
</evidence>
<feature type="transmembrane region" description="Helical" evidence="4">
    <location>
        <begin position="155"/>
        <end position="175"/>
    </location>
</feature>
<dbReference type="InterPro" id="IPR004358">
    <property type="entry name" value="Sig_transdc_His_kin-like_C"/>
</dbReference>
<feature type="transmembrane region" description="Helical" evidence="4">
    <location>
        <begin position="50"/>
        <end position="70"/>
    </location>
</feature>
<dbReference type="STRING" id="1860122.A9404_08205"/>
<dbReference type="Gene3D" id="3.30.565.10">
    <property type="entry name" value="Histidine kinase-like ATPase, C-terminal domain"/>
    <property type="match status" value="1"/>
</dbReference>
<dbReference type="PROSITE" id="PS50109">
    <property type="entry name" value="HIS_KIN"/>
    <property type="match status" value="1"/>
</dbReference>
<dbReference type="CDD" id="cd00082">
    <property type="entry name" value="HisKA"/>
    <property type="match status" value="1"/>
</dbReference>
<keyword evidence="4" id="KW-0472">Membrane</keyword>
<sequence>MHWGTTLSPPERDNWRGIRLVNAYRVLLSFALVAAAITGRGPHVLGQQDLYLYAFAAWGYLLMSVGFEFLLELHVMPFRPQAHLHALGDLLVLILIMHASGGPGGGVALLMIISVGLNAVLLGGSAAIGYAALASLAVLGEAVFSTWLGQSERQFAAAGFLGFALFVVTILVATFEQRAQRFERITRRREQEVNYLSTLAVQIIEQSSNGVLISEPNGQVDYINSAACQLLGAQCRNEPRSPAKVHVARSGAAMRLQDTHAALAAALEDWQGSHRDGHSVEMSQPQRFRAEFHALDTELGPRYLVVLIDLSAEDARVQQNKLASLGRLTASIAHEVRNPLSSIRQAAELLADTKTEEEREQLIPIIIRHSIRINTLVEGVLDVARRPNVQPAKIDLATWLGEFVNLHRLDWEANNVHWQVPTLSPGKHLIRFDLMHLGQIMDNLVMNAQRHGRDSDGAVQLRLEIREGTQDPEMIEICVCDTGPGLAKEVRNALFEPFMTTHNQGIGLGLYISRELALANGAQLYARAQSNETTGCCFCLQAPEWTENPD</sequence>
<dbReference type="PANTHER" id="PTHR43065:SF52">
    <property type="entry name" value="SENSOR PROTEIN KINASE PILS"/>
    <property type="match status" value="1"/>
</dbReference>
<dbReference type="EC" id="2.7.13.3" evidence="2"/>
<evidence type="ECO:0000256" key="3">
    <source>
        <dbReference type="ARBA" id="ARBA00022553"/>
    </source>
</evidence>
<dbReference type="Gene3D" id="1.10.287.130">
    <property type="match status" value="1"/>
</dbReference>
<dbReference type="AlphaFoldDB" id="A0A191ZHM4"/>
<comment type="catalytic activity">
    <reaction evidence="1">
        <text>ATP + protein L-histidine = ADP + protein N-phospho-L-histidine.</text>
        <dbReference type="EC" id="2.7.13.3"/>
    </reaction>
</comment>
<dbReference type="PROSITE" id="PS50112">
    <property type="entry name" value="PAS"/>
    <property type="match status" value="1"/>
</dbReference>
<dbReference type="PANTHER" id="PTHR43065">
    <property type="entry name" value="SENSOR HISTIDINE KINASE"/>
    <property type="match status" value="1"/>
</dbReference>
<protein>
    <recommendedName>
        <fullName evidence="2">histidine kinase</fullName>
        <ecNumber evidence="2">2.7.13.3</ecNumber>
    </recommendedName>
</protein>
<dbReference type="InterPro" id="IPR003661">
    <property type="entry name" value="HisK_dim/P_dom"/>
</dbReference>
<dbReference type="InterPro" id="IPR000014">
    <property type="entry name" value="PAS"/>
</dbReference>